<evidence type="ECO:0000256" key="3">
    <source>
        <dbReference type="ARBA" id="ARBA00022989"/>
    </source>
</evidence>
<dbReference type="GO" id="GO:0005886">
    <property type="term" value="C:plasma membrane"/>
    <property type="evidence" value="ECO:0007669"/>
    <property type="project" value="TreeGrafter"/>
</dbReference>
<organism evidence="7 8">
    <name type="scientific">Geomicrobium halophilum</name>
    <dbReference type="NCBI Taxonomy" id="549000"/>
    <lineage>
        <taxon>Bacteria</taxon>
        <taxon>Bacillati</taxon>
        <taxon>Bacillota</taxon>
        <taxon>Bacilli</taxon>
        <taxon>Bacillales</taxon>
        <taxon>Geomicrobium</taxon>
    </lineage>
</organism>
<dbReference type="PANTHER" id="PTHR30520">
    <property type="entry name" value="FORMATE TRANSPORTER-RELATED"/>
    <property type="match status" value="1"/>
</dbReference>
<gene>
    <name evidence="7" type="ORF">HNR44_002111</name>
</gene>
<comment type="subcellular location">
    <subcellularLocation>
        <location evidence="1">Membrane</location>
        <topology evidence="1">Multi-pass membrane protein</topology>
    </subcellularLocation>
</comment>
<feature type="transmembrane region" description="Helical" evidence="6">
    <location>
        <begin position="27"/>
        <end position="48"/>
    </location>
</feature>
<feature type="transmembrane region" description="Helical" evidence="6">
    <location>
        <begin position="60"/>
        <end position="78"/>
    </location>
</feature>
<evidence type="ECO:0000256" key="1">
    <source>
        <dbReference type="ARBA" id="ARBA00004141"/>
    </source>
</evidence>
<accession>A0A841PZ57</accession>
<feature type="transmembrane region" description="Helical" evidence="6">
    <location>
        <begin position="181"/>
        <end position="199"/>
    </location>
</feature>
<evidence type="ECO:0000313" key="7">
    <source>
        <dbReference type="EMBL" id="MBB6450133.1"/>
    </source>
</evidence>
<dbReference type="EMBL" id="JACHHJ010000002">
    <property type="protein sequence ID" value="MBB6450133.1"/>
    <property type="molecule type" value="Genomic_DNA"/>
</dbReference>
<dbReference type="Gene3D" id="1.20.1080.10">
    <property type="entry name" value="Glycerol uptake facilitator protein"/>
    <property type="match status" value="1"/>
</dbReference>
<dbReference type="AlphaFoldDB" id="A0A841PZ57"/>
<sequence length="264" mass="28214">MYHDTLKTLNNQAQTKKGLLQSSLPRYLVSSILAGGYLGIGTIVLFAVGAPLSAVDSPMLGAVTGVVFGIALALVLFAGSDLFTGNHLIFTVSSLSKVTEWRDTLGIWGWSFLGNLIGALAFSLLVLFSGLFAEVGPDHFMMTLAEEKINPGVIELFFRAILCNWLVCLAIWASLRTENDMAKLFLIFVLIFAFVASSMEHSVANMAILSMALVHGGSETVTIAGFFHNLIPVTIGNIIGGSVLVGGSYYYISKNKRGKLGEGA</sequence>
<evidence type="ECO:0000256" key="5">
    <source>
        <dbReference type="ARBA" id="ARBA00049660"/>
    </source>
</evidence>
<reference evidence="7 8" key="1">
    <citation type="submission" date="2020-08" db="EMBL/GenBank/DDBJ databases">
        <title>Genomic Encyclopedia of Type Strains, Phase IV (KMG-IV): sequencing the most valuable type-strain genomes for metagenomic binning, comparative biology and taxonomic classification.</title>
        <authorList>
            <person name="Goeker M."/>
        </authorList>
    </citation>
    <scope>NUCLEOTIDE SEQUENCE [LARGE SCALE GENOMIC DNA]</scope>
    <source>
        <strain evidence="7 8">DSM 21769</strain>
    </source>
</reference>
<comment type="caution">
    <text evidence="7">The sequence shown here is derived from an EMBL/GenBank/DDBJ whole genome shotgun (WGS) entry which is preliminary data.</text>
</comment>
<protein>
    <submittedName>
        <fullName evidence="7">Nitrite transporter NirC</fullName>
    </submittedName>
</protein>
<name>A0A841PZ57_9BACL</name>
<dbReference type="InterPro" id="IPR000292">
    <property type="entry name" value="For/NO2_transpt"/>
</dbReference>
<evidence type="ECO:0000256" key="2">
    <source>
        <dbReference type="ARBA" id="ARBA00022692"/>
    </source>
</evidence>
<proteinExistence type="inferred from homology"/>
<feature type="transmembrane region" description="Helical" evidence="6">
    <location>
        <begin position="156"/>
        <end position="175"/>
    </location>
</feature>
<keyword evidence="4 6" id="KW-0472">Membrane</keyword>
<dbReference type="Proteomes" id="UP000568839">
    <property type="component" value="Unassembled WGS sequence"/>
</dbReference>
<dbReference type="PROSITE" id="PS01006">
    <property type="entry name" value="FORMATE_NITRITE_TP_2"/>
    <property type="match status" value="1"/>
</dbReference>
<evidence type="ECO:0000256" key="4">
    <source>
        <dbReference type="ARBA" id="ARBA00023136"/>
    </source>
</evidence>
<evidence type="ECO:0000256" key="6">
    <source>
        <dbReference type="SAM" id="Phobius"/>
    </source>
</evidence>
<keyword evidence="8" id="KW-1185">Reference proteome</keyword>
<dbReference type="InterPro" id="IPR024002">
    <property type="entry name" value="For/NO2_transpt_CS"/>
</dbReference>
<feature type="transmembrane region" description="Helical" evidence="6">
    <location>
        <begin position="107"/>
        <end position="135"/>
    </location>
</feature>
<feature type="transmembrane region" description="Helical" evidence="6">
    <location>
        <begin position="233"/>
        <end position="252"/>
    </location>
</feature>
<dbReference type="GO" id="GO:0015499">
    <property type="term" value="F:formate transmembrane transporter activity"/>
    <property type="evidence" value="ECO:0007669"/>
    <property type="project" value="TreeGrafter"/>
</dbReference>
<dbReference type="InterPro" id="IPR023271">
    <property type="entry name" value="Aquaporin-like"/>
</dbReference>
<evidence type="ECO:0000313" key="8">
    <source>
        <dbReference type="Proteomes" id="UP000568839"/>
    </source>
</evidence>
<comment type="similarity">
    <text evidence="5">Belongs to the FNT transporter (TC 1.A.16) family.</text>
</comment>
<keyword evidence="2 6" id="KW-0812">Transmembrane</keyword>
<dbReference type="Pfam" id="PF01226">
    <property type="entry name" value="Form_Nir_trans"/>
    <property type="match status" value="1"/>
</dbReference>
<dbReference type="RefSeq" id="WP_184404092.1">
    <property type="nucleotide sequence ID" value="NZ_JACHHJ010000002.1"/>
</dbReference>
<keyword evidence="3 6" id="KW-1133">Transmembrane helix</keyword>
<dbReference type="PANTHER" id="PTHR30520:SF8">
    <property type="entry name" value="NITRITE TRANSPORTER NIRC"/>
    <property type="match status" value="1"/>
</dbReference>